<comment type="caution">
    <text evidence="1">The sequence shown here is derived from an EMBL/GenBank/DDBJ whole genome shotgun (WGS) entry which is preliminary data.</text>
</comment>
<sequence length="496" mass="57753">MLLVGVSDSLPENTVQCSRGFTPFEKYYFWRNKLNMYSNFRVAVEYTEELDIDAIYYALKEMVKEHSSLSMNAYKKKHYIPWLQFPYYLKFMDKYKLNDVLKIVNDDSLSVTNIFNDLQNVHFKYSTDEPLWSLILLNKKTLVYYSDHLLFDGSSGLNFHRVFSKYFSEYNEKKKYLNHKICSIDDRMNNILFDIDNDSNTLNLAPKPSDLIDYSIPLVYLLYVIMLICFPKSLINLIKYYFIDDGDISKSRTYNMISLSKKMIQLNNNKDHCKLVHISQEKLQTLISDCRKYKVKLTSLLVVMSLLSISQITGDEKDTMVVIPVNSRDKIKDEKVKKDFGLYLGDLNLELPPVTKMCRNGQINWSFVKYINDYIHNSFANSQRDLGLTSLVDTKIFLEQRKQCYDNSMIGTLLVSNLGNLKESQKNQRVIEKPNDDVELFENAYFDQPCQSAVLSLFTMNVISTPKGGANLALHSVNSKWLDIFNEGVNQQLSQF</sequence>
<dbReference type="Proteomes" id="UP001378960">
    <property type="component" value="Unassembled WGS sequence"/>
</dbReference>
<evidence type="ECO:0000313" key="1">
    <source>
        <dbReference type="EMBL" id="GMM43922.1"/>
    </source>
</evidence>
<dbReference type="EMBL" id="BTGB01000001">
    <property type="protein sequence ID" value="GMM43922.1"/>
    <property type="molecule type" value="Genomic_DNA"/>
</dbReference>
<dbReference type="InterPro" id="IPR052058">
    <property type="entry name" value="Alcohol_O-acetyltransferase"/>
</dbReference>
<gene>
    <name evidence="1" type="ORF">DAPK24_004970</name>
</gene>
<dbReference type="PANTHER" id="PTHR28037">
    <property type="entry name" value="ALCOHOL O-ACETYLTRANSFERASE 1-RELATED"/>
    <property type="match status" value="1"/>
</dbReference>
<reference evidence="1 2" key="1">
    <citation type="journal article" date="2023" name="Elife">
        <title>Identification of key yeast species and microbe-microbe interactions impacting larval growth of Drosophila in the wild.</title>
        <authorList>
            <person name="Mure A."/>
            <person name="Sugiura Y."/>
            <person name="Maeda R."/>
            <person name="Honda K."/>
            <person name="Sakurai N."/>
            <person name="Takahashi Y."/>
            <person name="Watada M."/>
            <person name="Katoh T."/>
            <person name="Gotoh A."/>
            <person name="Gotoh Y."/>
            <person name="Taniguchi I."/>
            <person name="Nakamura K."/>
            <person name="Hayashi T."/>
            <person name="Katayama T."/>
            <person name="Uemura T."/>
            <person name="Hattori Y."/>
        </authorList>
    </citation>
    <scope>NUCLEOTIDE SEQUENCE [LARGE SCALE GENOMIC DNA]</scope>
    <source>
        <strain evidence="1 2">PK-24</strain>
    </source>
</reference>
<name>A0AAV5QY58_PICKL</name>
<proteinExistence type="predicted"/>
<accession>A0AAV5QY58</accession>
<dbReference type="GO" id="GO:0008080">
    <property type="term" value="F:N-acetyltransferase activity"/>
    <property type="evidence" value="ECO:0007669"/>
    <property type="project" value="TreeGrafter"/>
</dbReference>
<keyword evidence="2" id="KW-1185">Reference proteome</keyword>
<dbReference type="InterPro" id="IPR010828">
    <property type="entry name" value="Atf2/Sli1-like"/>
</dbReference>
<protein>
    <submittedName>
        <fullName evidence="1">N-acetyltransferase</fullName>
    </submittedName>
</protein>
<organism evidence="1 2">
    <name type="scientific">Pichia kluyveri</name>
    <name type="common">Yeast</name>
    <dbReference type="NCBI Taxonomy" id="36015"/>
    <lineage>
        <taxon>Eukaryota</taxon>
        <taxon>Fungi</taxon>
        <taxon>Dikarya</taxon>
        <taxon>Ascomycota</taxon>
        <taxon>Saccharomycotina</taxon>
        <taxon>Pichiomycetes</taxon>
        <taxon>Pichiales</taxon>
        <taxon>Pichiaceae</taxon>
        <taxon>Pichia</taxon>
    </lineage>
</organism>
<dbReference type="PANTHER" id="PTHR28037:SF1">
    <property type="entry name" value="ALCOHOL O-ACETYLTRANSFERASE 1-RELATED"/>
    <property type="match status" value="1"/>
</dbReference>
<dbReference type="Pfam" id="PF07247">
    <property type="entry name" value="AATase"/>
    <property type="match status" value="1"/>
</dbReference>
<dbReference type="AlphaFoldDB" id="A0AAV5QY58"/>
<evidence type="ECO:0000313" key="2">
    <source>
        <dbReference type="Proteomes" id="UP001378960"/>
    </source>
</evidence>
<dbReference type="SUPFAM" id="SSF52777">
    <property type="entry name" value="CoA-dependent acyltransferases"/>
    <property type="match status" value="1"/>
</dbReference>